<proteinExistence type="inferred from homology"/>
<evidence type="ECO:0000256" key="3">
    <source>
        <dbReference type="SAM" id="SignalP"/>
    </source>
</evidence>
<name>A0AAW2VDG7_9LAMI</name>
<feature type="chain" id="PRO_5043576457" evidence="3">
    <location>
        <begin position="23"/>
        <end position="163"/>
    </location>
</feature>
<evidence type="ECO:0000313" key="4">
    <source>
        <dbReference type="EMBL" id="KAL0427268.1"/>
    </source>
</evidence>
<dbReference type="AlphaFoldDB" id="A0AAW2VDG7"/>
<dbReference type="GO" id="GO:0016788">
    <property type="term" value="F:hydrolase activity, acting on ester bonds"/>
    <property type="evidence" value="ECO:0007669"/>
    <property type="project" value="InterPro"/>
</dbReference>
<dbReference type="PANTHER" id="PTHR22835:SF683">
    <property type="entry name" value="OS05G0506800 PROTEIN"/>
    <property type="match status" value="1"/>
</dbReference>
<dbReference type="EMBL" id="JACGWN010000010">
    <property type="protein sequence ID" value="KAL0427268.1"/>
    <property type="molecule type" value="Genomic_DNA"/>
</dbReference>
<keyword evidence="2" id="KW-0325">Glycoprotein</keyword>
<dbReference type="Gene3D" id="3.40.50.1110">
    <property type="entry name" value="SGNH hydrolase"/>
    <property type="match status" value="1"/>
</dbReference>
<comment type="similarity">
    <text evidence="1">Belongs to the 'GDSL' lipolytic enzyme family.</text>
</comment>
<dbReference type="Pfam" id="PF00657">
    <property type="entry name" value="Lipase_GDSL"/>
    <property type="match status" value="1"/>
</dbReference>
<dbReference type="InterPro" id="IPR001087">
    <property type="entry name" value="GDSL"/>
</dbReference>
<evidence type="ECO:0000256" key="1">
    <source>
        <dbReference type="ARBA" id="ARBA00008668"/>
    </source>
</evidence>
<dbReference type="PANTHER" id="PTHR22835">
    <property type="entry name" value="ZINC FINGER FYVE DOMAIN CONTAINING PROTEIN"/>
    <property type="match status" value="1"/>
</dbReference>
<accession>A0AAW2VDG7</accession>
<comment type="caution">
    <text evidence="4">The sequence shown here is derived from an EMBL/GenBank/DDBJ whole genome shotgun (WGS) entry which is preliminary data.</text>
</comment>
<organism evidence="4">
    <name type="scientific">Sesamum latifolium</name>
    <dbReference type="NCBI Taxonomy" id="2727402"/>
    <lineage>
        <taxon>Eukaryota</taxon>
        <taxon>Viridiplantae</taxon>
        <taxon>Streptophyta</taxon>
        <taxon>Embryophyta</taxon>
        <taxon>Tracheophyta</taxon>
        <taxon>Spermatophyta</taxon>
        <taxon>Magnoliopsida</taxon>
        <taxon>eudicotyledons</taxon>
        <taxon>Gunneridae</taxon>
        <taxon>Pentapetalae</taxon>
        <taxon>asterids</taxon>
        <taxon>lamiids</taxon>
        <taxon>Lamiales</taxon>
        <taxon>Pedaliaceae</taxon>
        <taxon>Sesamum</taxon>
    </lineage>
</organism>
<reference evidence="4" key="1">
    <citation type="submission" date="2020-06" db="EMBL/GenBank/DDBJ databases">
        <authorList>
            <person name="Li T."/>
            <person name="Hu X."/>
            <person name="Zhang T."/>
            <person name="Song X."/>
            <person name="Zhang H."/>
            <person name="Dai N."/>
            <person name="Sheng W."/>
            <person name="Hou X."/>
            <person name="Wei L."/>
        </authorList>
    </citation>
    <scope>NUCLEOTIDE SEQUENCE</scope>
    <source>
        <strain evidence="4">KEN1</strain>
        <tissue evidence="4">Leaf</tissue>
    </source>
</reference>
<feature type="signal peptide" evidence="3">
    <location>
        <begin position="1"/>
        <end position="22"/>
    </location>
</feature>
<sequence>MAAVYAITILILVAASSTSASGCYDSIISFGDSLADTGNLLLLRPSNNPPPSGCPPYGQTFFHRPTGRFSDGRLVIDFIAESLGLPFVEPYFAGKPAAEKGGRFSKGVNFAVAGATALDNGFLEKRGIHNPFTNVSLETQLHWFRQFLATIPGKPYHSTPYVD</sequence>
<gene>
    <name evidence="4" type="ORF">Slati_2901600</name>
</gene>
<protein>
    <submittedName>
        <fullName evidence="4">GDSL esterase/lipase</fullName>
    </submittedName>
</protein>
<dbReference type="InterPro" id="IPR036514">
    <property type="entry name" value="SGNH_hydro_sf"/>
</dbReference>
<reference evidence="4" key="2">
    <citation type="journal article" date="2024" name="Plant">
        <title>Genomic evolution and insights into agronomic trait innovations of Sesamum species.</title>
        <authorList>
            <person name="Miao H."/>
            <person name="Wang L."/>
            <person name="Qu L."/>
            <person name="Liu H."/>
            <person name="Sun Y."/>
            <person name="Le M."/>
            <person name="Wang Q."/>
            <person name="Wei S."/>
            <person name="Zheng Y."/>
            <person name="Lin W."/>
            <person name="Duan Y."/>
            <person name="Cao H."/>
            <person name="Xiong S."/>
            <person name="Wang X."/>
            <person name="Wei L."/>
            <person name="Li C."/>
            <person name="Ma Q."/>
            <person name="Ju M."/>
            <person name="Zhao R."/>
            <person name="Li G."/>
            <person name="Mu C."/>
            <person name="Tian Q."/>
            <person name="Mei H."/>
            <person name="Zhang T."/>
            <person name="Gao T."/>
            <person name="Zhang H."/>
        </authorList>
    </citation>
    <scope>NUCLEOTIDE SEQUENCE</scope>
    <source>
        <strain evidence="4">KEN1</strain>
    </source>
</reference>
<evidence type="ECO:0000256" key="2">
    <source>
        <dbReference type="ARBA" id="ARBA00023180"/>
    </source>
</evidence>
<keyword evidence="3" id="KW-0732">Signal</keyword>